<dbReference type="EMBL" id="CBLN010004256">
    <property type="protein sequence ID" value="CDI70213.1"/>
    <property type="molecule type" value="Genomic_DNA"/>
</dbReference>
<gene>
    <name evidence="2" type="ORF">EgrG_002069100</name>
</gene>
<feature type="region of interest" description="Disordered" evidence="1">
    <location>
        <begin position="46"/>
        <end position="66"/>
    </location>
</feature>
<sequence>MTPTCRREETIQPVSQLAIEQLLPFDIQHSLIVCLKDVTRHWATNYPITPNSSTERHTPPAPTSTNCTATVTIDINSRIHYNTMRATADLGCDSFPPVNIRSPN</sequence>
<dbReference type="Proteomes" id="UP000492820">
    <property type="component" value="Unassembled WGS sequence"/>
</dbReference>
<protein>
    <submittedName>
        <fullName evidence="2 4">Uncharacterized protein</fullName>
    </submittedName>
</protein>
<reference evidence="2 3" key="1">
    <citation type="journal article" date="2013" name="Nature">
        <title>The genomes of four tapeworm species reveal adaptations to parasitism.</title>
        <authorList>
            <person name="Tsai I.J."/>
            <person name="Zarowiecki M."/>
            <person name="Holroyd N."/>
            <person name="Garciarrubio A."/>
            <person name="Sanchez-Flores A."/>
            <person name="Brooks K.L."/>
            <person name="Tracey A."/>
            <person name="Bobes R.J."/>
            <person name="Fragoso G."/>
            <person name="Sciutto E."/>
            <person name="Aslett M."/>
            <person name="Beasley H."/>
            <person name="Bennett H.M."/>
            <person name="Cai J."/>
            <person name="Camicia F."/>
            <person name="Clark R."/>
            <person name="Cucher M."/>
            <person name="De Silva N."/>
            <person name="Day T.A."/>
            <person name="Deplazes P."/>
            <person name="Estrada K."/>
            <person name="Fernandez C."/>
            <person name="Holland P.W."/>
            <person name="Hou J."/>
            <person name="Hu S."/>
            <person name="Huckvale T."/>
            <person name="Hung S.S."/>
            <person name="Kamenetzky L."/>
            <person name="Keane J.A."/>
            <person name="Kiss F."/>
            <person name="Koziol U."/>
            <person name="Lambert O."/>
            <person name="Liu K."/>
            <person name="Luo X."/>
            <person name="Luo Y."/>
            <person name="Macchiaroli N."/>
            <person name="Nichol S."/>
            <person name="Paps J."/>
            <person name="Parkinson J."/>
            <person name="Pouchkina-Stantcheva N."/>
            <person name="Riddiford N."/>
            <person name="Rosenzvit M."/>
            <person name="Salinas G."/>
            <person name="Wasmuth J.D."/>
            <person name="Zamanian M."/>
            <person name="Zheng Y."/>
            <person name="Cai X."/>
            <person name="Soberon X."/>
            <person name="Olson P.D."/>
            <person name="Laclette J.P."/>
            <person name="Brehm K."/>
            <person name="Berriman M."/>
            <person name="Garciarrubio A."/>
            <person name="Bobes R.J."/>
            <person name="Fragoso G."/>
            <person name="Sanchez-Flores A."/>
            <person name="Estrada K."/>
            <person name="Cevallos M.A."/>
            <person name="Morett E."/>
            <person name="Gonzalez V."/>
            <person name="Portillo T."/>
            <person name="Ochoa-Leyva A."/>
            <person name="Jose M.V."/>
            <person name="Sciutto E."/>
            <person name="Landa A."/>
            <person name="Jimenez L."/>
            <person name="Valdes V."/>
            <person name="Carrero J.C."/>
            <person name="Larralde C."/>
            <person name="Morales-Montor J."/>
            <person name="Limon-Lason J."/>
            <person name="Soberon X."/>
            <person name="Laclette J.P."/>
        </authorList>
    </citation>
    <scope>NUCLEOTIDE SEQUENCE [LARGE SCALE GENOMIC DNA]</scope>
</reference>
<name>U6FVN3_ECHGR</name>
<accession>U6FVN3</accession>
<reference evidence="4" key="2">
    <citation type="submission" date="2020-10" db="UniProtKB">
        <authorList>
            <consortium name="WormBaseParasite"/>
        </authorList>
    </citation>
    <scope>IDENTIFICATION</scope>
</reference>
<dbReference type="AlphaFoldDB" id="U6FVN3"/>
<evidence type="ECO:0000313" key="4">
    <source>
        <dbReference type="WBParaSite" id="EgrG_002069100"/>
    </source>
</evidence>
<evidence type="ECO:0000313" key="3">
    <source>
        <dbReference type="Proteomes" id="UP000492820"/>
    </source>
</evidence>
<proteinExistence type="predicted"/>
<organism evidence="2">
    <name type="scientific">Echinococcus granulosus</name>
    <name type="common">Hydatid tapeworm</name>
    <dbReference type="NCBI Taxonomy" id="6210"/>
    <lineage>
        <taxon>Eukaryota</taxon>
        <taxon>Metazoa</taxon>
        <taxon>Spiralia</taxon>
        <taxon>Lophotrochozoa</taxon>
        <taxon>Platyhelminthes</taxon>
        <taxon>Cestoda</taxon>
        <taxon>Eucestoda</taxon>
        <taxon>Cyclophyllidea</taxon>
        <taxon>Taeniidae</taxon>
        <taxon>Echinococcus</taxon>
        <taxon>Echinococcus granulosus group</taxon>
    </lineage>
</organism>
<dbReference type="WBParaSite" id="EgrG_002069100">
    <property type="protein sequence ID" value="EgrG_002069100"/>
    <property type="gene ID" value="EgrG_002069100"/>
</dbReference>
<evidence type="ECO:0000313" key="2">
    <source>
        <dbReference type="EMBL" id="CDI70213.1"/>
    </source>
</evidence>
<evidence type="ECO:0000256" key="1">
    <source>
        <dbReference type="SAM" id="MobiDB-lite"/>
    </source>
</evidence>